<gene>
    <name evidence="2" type="ORF">PENTCL1PPCAC_17064</name>
</gene>
<dbReference type="EMBL" id="BTSX01000004">
    <property type="protein sequence ID" value="GMS94889.1"/>
    <property type="molecule type" value="Genomic_DNA"/>
</dbReference>
<proteinExistence type="predicted"/>
<evidence type="ECO:0000256" key="1">
    <source>
        <dbReference type="SAM" id="Phobius"/>
    </source>
</evidence>
<reference evidence="2" key="1">
    <citation type="submission" date="2023-10" db="EMBL/GenBank/DDBJ databases">
        <title>Genome assembly of Pristionchus species.</title>
        <authorList>
            <person name="Yoshida K."/>
            <person name="Sommer R.J."/>
        </authorList>
    </citation>
    <scope>NUCLEOTIDE SEQUENCE</scope>
    <source>
        <strain evidence="2">RS0144</strain>
    </source>
</reference>
<feature type="transmembrane region" description="Helical" evidence="1">
    <location>
        <begin position="44"/>
        <end position="71"/>
    </location>
</feature>
<accession>A0AAV5TKL9</accession>
<keyword evidence="1" id="KW-0472">Membrane</keyword>
<keyword evidence="1" id="KW-1133">Transmembrane helix</keyword>
<dbReference type="InterPro" id="IPR052860">
    <property type="entry name" value="NRL-GPCR1"/>
</dbReference>
<evidence type="ECO:0008006" key="4">
    <source>
        <dbReference type="Google" id="ProtNLM"/>
    </source>
</evidence>
<feature type="transmembrane region" description="Helical" evidence="1">
    <location>
        <begin position="77"/>
        <end position="101"/>
    </location>
</feature>
<keyword evidence="1" id="KW-0812">Transmembrane</keyword>
<organism evidence="2 3">
    <name type="scientific">Pristionchus entomophagus</name>
    <dbReference type="NCBI Taxonomy" id="358040"/>
    <lineage>
        <taxon>Eukaryota</taxon>
        <taxon>Metazoa</taxon>
        <taxon>Ecdysozoa</taxon>
        <taxon>Nematoda</taxon>
        <taxon>Chromadorea</taxon>
        <taxon>Rhabditida</taxon>
        <taxon>Rhabditina</taxon>
        <taxon>Diplogasteromorpha</taxon>
        <taxon>Diplogasteroidea</taxon>
        <taxon>Neodiplogasteridae</taxon>
        <taxon>Pristionchus</taxon>
    </lineage>
</organism>
<evidence type="ECO:0000313" key="2">
    <source>
        <dbReference type="EMBL" id="GMS94889.1"/>
    </source>
</evidence>
<name>A0AAV5TKL9_9BILA</name>
<dbReference type="Proteomes" id="UP001432027">
    <property type="component" value="Unassembled WGS sequence"/>
</dbReference>
<dbReference type="AlphaFoldDB" id="A0AAV5TKL9"/>
<evidence type="ECO:0000313" key="3">
    <source>
        <dbReference type="Proteomes" id="UP001432027"/>
    </source>
</evidence>
<comment type="caution">
    <text evidence="2">The sequence shown here is derived from an EMBL/GenBank/DDBJ whole genome shotgun (WGS) entry which is preliminary data.</text>
</comment>
<dbReference type="PANTHER" id="PTHR47521">
    <property type="entry name" value="SERPENTINE RECEPTOR, CLASS E (EPSILON)-RELATED"/>
    <property type="match status" value="1"/>
</dbReference>
<dbReference type="PANTHER" id="PTHR47521:SF18">
    <property type="entry name" value="G PROTEIN-COUPLED RECEPTOR-RELATED"/>
    <property type="match status" value="1"/>
</dbReference>
<protein>
    <recommendedName>
        <fullName evidence="4">G protein-coupled receptor</fullName>
    </recommendedName>
</protein>
<sequence>MIDCTSLLCLTLTSVHIKRRVRSIGEQTLNVKYQLRETSEITSVMLQCGVISLLTKLCAMFIAWTVVYHIFSEKYAFTIAAGGYLLLETVNCFTCCWALLLNHRGLRRHVMRLIGRDIPISPNSNLSDSSVRDLYFNDLHKAWN</sequence>
<keyword evidence="3" id="KW-1185">Reference proteome</keyword>